<evidence type="ECO:0000256" key="2">
    <source>
        <dbReference type="ARBA" id="ARBA00023163"/>
    </source>
</evidence>
<dbReference type="Gramene" id="Pp3c15_17620V3.1">
    <property type="protein sequence ID" value="Pp3c15_17620V3.1"/>
    <property type="gene ID" value="Pp3c15_17620"/>
</dbReference>
<dbReference type="Proteomes" id="UP000006727">
    <property type="component" value="Chromosome 15"/>
</dbReference>
<dbReference type="PROSITE" id="PS50985">
    <property type="entry name" value="GRAS"/>
    <property type="match status" value="1"/>
</dbReference>
<dbReference type="EnsemblPlants" id="Pp3c15_17620V3.2">
    <property type="protein sequence ID" value="Pp3c15_17620V3.2"/>
    <property type="gene ID" value="Pp3c15_17620"/>
</dbReference>
<dbReference type="FunCoup" id="A0A2K1JDJ3">
    <property type="interactions" value="2029"/>
</dbReference>
<gene>
    <name evidence="5" type="primary">LOC112292622</name>
    <name evidence="4" type="ORF">PHYPA_019874</name>
</gene>
<dbReference type="EnsemblPlants" id="Pp3c15_17620V3.1">
    <property type="protein sequence ID" value="Pp3c15_17620V3.1"/>
    <property type="gene ID" value="Pp3c15_17620"/>
</dbReference>
<name>A0A2K1JDJ3_PHYPA</name>
<dbReference type="GO" id="GO:0006355">
    <property type="term" value="P:regulation of DNA-templated transcription"/>
    <property type="evidence" value="ECO:0000318"/>
    <property type="project" value="GO_Central"/>
</dbReference>
<dbReference type="RefSeq" id="XP_024397052.1">
    <property type="nucleotide sequence ID" value="XM_024541284.2"/>
</dbReference>
<keyword evidence="6" id="KW-1185">Reference proteome</keyword>
<dbReference type="OrthoDB" id="10397200at2759"/>
<reference evidence="4 6" key="2">
    <citation type="journal article" date="2018" name="Plant J.">
        <title>The Physcomitrella patens chromosome-scale assembly reveals moss genome structure and evolution.</title>
        <authorList>
            <person name="Lang D."/>
            <person name="Ullrich K.K."/>
            <person name="Murat F."/>
            <person name="Fuchs J."/>
            <person name="Jenkins J."/>
            <person name="Haas F.B."/>
            <person name="Piednoel M."/>
            <person name="Gundlach H."/>
            <person name="Van Bel M."/>
            <person name="Meyberg R."/>
            <person name="Vives C."/>
            <person name="Morata J."/>
            <person name="Symeonidi A."/>
            <person name="Hiss M."/>
            <person name="Muchero W."/>
            <person name="Kamisugi Y."/>
            <person name="Saleh O."/>
            <person name="Blanc G."/>
            <person name="Decker E.L."/>
            <person name="van Gessel N."/>
            <person name="Grimwood J."/>
            <person name="Hayes R.D."/>
            <person name="Graham S.W."/>
            <person name="Gunter L.E."/>
            <person name="McDaniel S.F."/>
            <person name="Hoernstein S.N.W."/>
            <person name="Larsson A."/>
            <person name="Li F.W."/>
            <person name="Perroud P.F."/>
            <person name="Phillips J."/>
            <person name="Ranjan P."/>
            <person name="Rokshar D.S."/>
            <person name="Rothfels C.J."/>
            <person name="Schneider L."/>
            <person name="Shu S."/>
            <person name="Stevenson D.W."/>
            <person name="Thummler F."/>
            <person name="Tillich M."/>
            <person name="Villarreal Aguilar J.C."/>
            <person name="Widiez T."/>
            <person name="Wong G.K."/>
            <person name="Wymore A."/>
            <person name="Zhang Y."/>
            <person name="Zimmer A.D."/>
            <person name="Quatrano R.S."/>
            <person name="Mayer K.F.X."/>
            <person name="Goodstein D."/>
            <person name="Casacuberta J.M."/>
            <person name="Vandepoele K."/>
            <person name="Reski R."/>
            <person name="Cuming A.C."/>
            <person name="Tuskan G.A."/>
            <person name="Maumus F."/>
            <person name="Salse J."/>
            <person name="Schmutz J."/>
            <person name="Rensing S.A."/>
        </authorList>
    </citation>
    <scope>NUCLEOTIDE SEQUENCE [LARGE SCALE GENOMIC DNA]</scope>
    <source>
        <strain evidence="5 6">cv. Gransden 2004</strain>
    </source>
</reference>
<feature type="region of interest" description="Disordered" evidence="3">
    <location>
        <begin position="1"/>
        <end position="24"/>
    </location>
</feature>
<sequence>MTEKGKTGGSLTPGRENSSSSLESLLQQALLQSQRPKLQRRSLSAPVVDVSAEKRGRSLSPHRASHVDGLRGSYFHKSRLEVSSSNFLERFAPPKLETISKKTDVPWSSSSGVLGSGRAALGVNYYASQDSRSSTFSTGDSLSSDTQPSATEGIFDAVHFEGNSSGSGDLAGQTESMTRFIDDILSNEDLDEEKSLMQQSGAFHAMVKEIAGVLAPDSGVDGIDDPVVVEADYLNDWAYAAFFSTDELRMAEKSRSCQAMAREIAGVLSPEANIPDIGEVEGFNDQNNNISEFIPTEDNTTMKLMEGYTCMLSKHITDVSGARNSDNVDYRSFITESDSLMVHFDDVFRYHLDNSNRKPTMKSDFDFNPLLRGLGGSNSSPPCATLTELLYRCAFAVSQGKTHSATEYLAELRSLSSPFGDYMQRVAHYFMEALVAKMSGTGEQLYTVITNNHPSAATMLKAFRQYVDRCPYIKVGHFFETKMTLDAFEGATRVHIIHYGIQYGVEWPTLIQHLSKRPEGPPHFRITGVDVPYPGEDPCWKIEQTGRRLAEFAKMWNVPFEFHALAGKWESFTARDFNLRSDEVLAVITHRLHNILDVSVLGASPRELLLRRIRSLNPKVFFMFVDNAACNGPFFMTRFRESVKHYSAIFNGMELSFPIDDPERVILEREIFGREILNIVACEGQARVERQEPYRQWQNRLQRAGFTRVHPKQILLSKMKAMMATFHKDYGVGVDDGWILLGIKNQVVRANSFWEPKPVMSFIS</sequence>
<reference evidence="5" key="3">
    <citation type="submission" date="2020-12" db="UniProtKB">
        <authorList>
            <consortium name="EnsemblPlants"/>
        </authorList>
    </citation>
    <scope>IDENTIFICATION</scope>
</reference>
<dbReference type="PANTHER" id="PTHR31636">
    <property type="entry name" value="OSJNBA0084A10.13 PROTEIN-RELATED"/>
    <property type="match status" value="1"/>
</dbReference>
<dbReference type="GO" id="GO:0005634">
    <property type="term" value="C:nucleus"/>
    <property type="evidence" value="ECO:0000318"/>
    <property type="project" value="GO_Central"/>
</dbReference>
<proteinExistence type="predicted"/>
<dbReference type="InterPro" id="IPR005202">
    <property type="entry name" value="TF_GRAS"/>
</dbReference>
<dbReference type="GO" id="GO:0003700">
    <property type="term" value="F:DNA-binding transcription factor activity"/>
    <property type="evidence" value="ECO:0000318"/>
    <property type="project" value="GO_Central"/>
</dbReference>
<dbReference type="EMBL" id="ABEU02000015">
    <property type="protein sequence ID" value="PNR39595.1"/>
    <property type="molecule type" value="Genomic_DNA"/>
</dbReference>
<dbReference type="Gramene" id="Pp3c15_17620V3.2">
    <property type="protein sequence ID" value="Pp3c15_17620V3.2"/>
    <property type="gene ID" value="Pp3c15_17620"/>
</dbReference>
<evidence type="ECO:0000313" key="4">
    <source>
        <dbReference type="EMBL" id="PNR39595.1"/>
    </source>
</evidence>
<evidence type="ECO:0000256" key="1">
    <source>
        <dbReference type="ARBA" id="ARBA00023015"/>
    </source>
</evidence>
<accession>A0A2K1JDJ3</accession>
<reference evidence="4 6" key="1">
    <citation type="journal article" date="2008" name="Science">
        <title>The Physcomitrella genome reveals evolutionary insights into the conquest of land by plants.</title>
        <authorList>
            <person name="Rensing S."/>
            <person name="Lang D."/>
            <person name="Zimmer A."/>
            <person name="Terry A."/>
            <person name="Salamov A."/>
            <person name="Shapiro H."/>
            <person name="Nishiyama T."/>
            <person name="Perroud P.-F."/>
            <person name="Lindquist E."/>
            <person name="Kamisugi Y."/>
            <person name="Tanahashi T."/>
            <person name="Sakakibara K."/>
            <person name="Fujita T."/>
            <person name="Oishi K."/>
            <person name="Shin-I T."/>
            <person name="Kuroki Y."/>
            <person name="Toyoda A."/>
            <person name="Suzuki Y."/>
            <person name="Hashimoto A."/>
            <person name="Yamaguchi K."/>
            <person name="Sugano A."/>
            <person name="Kohara Y."/>
            <person name="Fujiyama A."/>
            <person name="Anterola A."/>
            <person name="Aoki S."/>
            <person name="Ashton N."/>
            <person name="Barbazuk W.B."/>
            <person name="Barker E."/>
            <person name="Bennetzen J."/>
            <person name="Bezanilla M."/>
            <person name="Blankenship R."/>
            <person name="Cho S.H."/>
            <person name="Dutcher S."/>
            <person name="Estelle M."/>
            <person name="Fawcett J.A."/>
            <person name="Gundlach H."/>
            <person name="Hanada K."/>
            <person name="Heyl A."/>
            <person name="Hicks K.A."/>
            <person name="Hugh J."/>
            <person name="Lohr M."/>
            <person name="Mayer K."/>
            <person name="Melkozernov A."/>
            <person name="Murata T."/>
            <person name="Nelson D."/>
            <person name="Pils B."/>
            <person name="Prigge M."/>
            <person name="Reiss B."/>
            <person name="Renner T."/>
            <person name="Rombauts S."/>
            <person name="Rushton P."/>
            <person name="Sanderfoot A."/>
            <person name="Schween G."/>
            <person name="Shiu S.-H."/>
            <person name="Stueber K."/>
            <person name="Theodoulou F.L."/>
            <person name="Tu H."/>
            <person name="Van de Peer Y."/>
            <person name="Verrier P.J."/>
            <person name="Waters E."/>
            <person name="Wood A."/>
            <person name="Yang L."/>
            <person name="Cove D."/>
            <person name="Cuming A."/>
            <person name="Hasebe M."/>
            <person name="Lucas S."/>
            <person name="Mishler D.B."/>
            <person name="Reski R."/>
            <person name="Grigoriev I."/>
            <person name="Quatrano R.S."/>
            <person name="Boore J.L."/>
        </authorList>
    </citation>
    <scope>NUCLEOTIDE SEQUENCE [LARGE SCALE GENOMIC DNA]</scope>
    <source>
        <strain evidence="5 6">cv. Gransden 2004</strain>
    </source>
</reference>
<dbReference type="GeneID" id="112292622"/>
<keyword evidence="1" id="KW-0805">Transcription regulation</keyword>
<keyword evidence="2" id="KW-0804">Transcription</keyword>
<dbReference type="KEGG" id="ppp:112292622"/>
<evidence type="ECO:0000313" key="6">
    <source>
        <dbReference type="Proteomes" id="UP000006727"/>
    </source>
</evidence>
<evidence type="ECO:0000256" key="3">
    <source>
        <dbReference type="SAM" id="MobiDB-lite"/>
    </source>
</evidence>
<organism evidence="4">
    <name type="scientific">Physcomitrium patens</name>
    <name type="common">Spreading-leaved earth moss</name>
    <name type="synonym">Physcomitrella patens</name>
    <dbReference type="NCBI Taxonomy" id="3218"/>
    <lineage>
        <taxon>Eukaryota</taxon>
        <taxon>Viridiplantae</taxon>
        <taxon>Streptophyta</taxon>
        <taxon>Embryophyta</taxon>
        <taxon>Bryophyta</taxon>
        <taxon>Bryophytina</taxon>
        <taxon>Bryopsida</taxon>
        <taxon>Funariidae</taxon>
        <taxon>Funariales</taxon>
        <taxon>Funariaceae</taxon>
        <taxon>Physcomitrium</taxon>
    </lineage>
</organism>
<dbReference type="Pfam" id="PF03514">
    <property type="entry name" value="GRAS"/>
    <property type="match status" value="1"/>
</dbReference>
<dbReference type="GO" id="GO:0043565">
    <property type="term" value="F:sequence-specific DNA binding"/>
    <property type="evidence" value="ECO:0000318"/>
    <property type="project" value="GO_Central"/>
</dbReference>
<dbReference type="PaxDb" id="3218-PP1S359_34V6.1"/>
<dbReference type="AlphaFoldDB" id="A0A2K1JDJ3"/>
<evidence type="ECO:0000313" key="5">
    <source>
        <dbReference type="EnsemblPlants" id="Pp3c15_17620V3.1"/>
    </source>
</evidence>
<protein>
    <submittedName>
        <fullName evidence="4 5">Uncharacterized protein</fullName>
    </submittedName>
</protein>